<dbReference type="GO" id="GO:0008198">
    <property type="term" value="F:ferrous iron binding"/>
    <property type="evidence" value="ECO:0007669"/>
    <property type="project" value="InterPro"/>
</dbReference>
<dbReference type="AlphaFoldDB" id="A0A1F7UI16"/>
<organism evidence="2 3">
    <name type="scientific">Candidatus Uhrbacteria bacterium RIFCSPHIGHO2_12_FULL_54_23</name>
    <dbReference type="NCBI Taxonomy" id="1802397"/>
    <lineage>
        <taxon>Bacteria</taxon>
        <taxon>Candidatus Uhriibacteriota</taxon>
    </lineage>
</organism>
<dbReference type="Proteomes" id="UP000176604">
    <property type="component" value="Unassembled WGS sequence"/>
</dbReference>
<dbReference type="STRING" id="1802397.A3J43_00765"/>
<evidence type="ECO:0000313" key="3">
    <source>
        <dbReference type="Proteomes" id="UP000176604"/>
    </source>
</evidence>
<dbReference type="Gene3D" id="3.40.830.10">
    <property type="entry name" value="LigB-like"/>
    <property type="match status" value="1"/>
</dbReference>
<evidence type="ECO:0000313" key="2">
    <source>
        <dbReference type="EMBL" id="OGL77919.1"/>
    </source>
</evidence>
<dbReference type="SUPFAM" id="SSF53213">
    <property type="entry name" value="LigB-like"/>
    <property type="match status" value="1"/>
</dbReference>
<dbReference type="InterPro" id="IPR004183">
    <property type="entry name" value="Xdiol_dOase_suB"/>
</dbReference>
<comment type="caution">
    <text evidence="2">The sequence shown here is derived from an EMBL/GenBank/DDBJ whole genome shotgun (WGS) entry which is preliminary data.</text>
</comment>
<sequence length="257" mass="27404">MIVFSAIVPPSPLLIPSIGKEHAAALAHTIDALAHIKSSLHAIHPDACIIISQYSRLPQRFGIGIHTHYKGSLKDFGDLREYAAPGLPSLGTALLTQIPHGMAAGVTLPSLDYASVVALRSLCGDAPSAPVVPLHSCAASYEAHARFGAALAEPVIHSSHRIALIAVADLSHHATEASPEGYRAEGVLFDKAVRGALQKKSTRHLMETARKYDEEAALSGIRAMIILSGILEDFRASFRLLAYESPFGVSYLTAEYV</sequence>
<accession>A0A1F7UI16</accession>
<feature type="domain" description="Extradiol ring-cleavage dioxygenase class III enzyme subunit B" evidence="1">
    <location>
        <begin position="11"/>
        <end position="251"/>
    </location>
</feature>
<name>A0A1F7UI16_9BACT</name>
<reference evidence="2 3" key="1">
    <citation type="journal article" date="2016" name="Nat. Commun.">
        <title>Thousands of microbial genomes shed light on interconnected biogeochemical processes in an aquifer system.</title>
        <authorList>
            <person name="Anantharaman K."/>
            <person name="Brown C.T."/>
            <person name="Hug L.A."/>
            <person name="Sharon I."/>
            <person name="Castelle C.J."/>
            <person name="Probst A.J."/>
            <person name="Thomas B.C."/>
            <person name="Singh A."/>
            <person name="Wilkins M.J."/>
            <person name="Karaoz U."/>
            <person name="Brodie E.L."/>
            <person name="Williams K.H."/>
            <person name="Hubbard S.S."/>
            <person name="Banfield J.F."/>
        </authorList>
    </citation>
    <scope>NUCLEOTIDE SEQUENCE [LARGE SCALE GENOMIC DNA]</scope>
</reference>
<dbReference type="GO" id="GO:0016702">
    <property type="term" value="F:oxidoreductase activity, acting on single donors with incorporation of molecular oxygen, incorporation of two atoms of oxygen"/>
    <property type="evidence" value="ECO:0007669"/>
    <property type="project" value="UniProtKB-ARBA"/>
</dbReference>
<proteinExistence type="predicted"/>
<evidence type="ECO:0000259" key="1">
    <source>
        <dbReference type="Pfam" id="PF02900"/>
    </source>
</evidence>
<dbReference type="EMBL" id="MGEF01000048">
    <property type="protein sequence ID" value="OGL77919.1"/>
    <property type="molecule type" value="Genomic_DNA"/>
</dbReference>
<gene>
    <name evidence="2" type="ORF">A3J43_00765</name>
</gene>
<dbReference type="Pfam" id="PF02900">
    <property type="entry name" value="LigB"/>
    <property type="match status" value="1"/>
</dbReference>
<protein>
    <recommendedName>
        <fullName evidence="1">Extradiol ring-cleavage dioxygenase class III enzyme subunit B domain-containing protein</fullName>
    </recommendedName>
</protein>